<dbReference type="EMBL" id="BOOC01000044">
    <property type="protein sequence ID" value="GIH43739.1"/>
    <property type="molecule type" value="Genomic_DNA"/>
</dbReference>
<organism evidence="2 3">
    <name type="scientific">Microbispora corallina</name>
    <dbReference type="NCBI Taxonomy" id="83302"/>
    <lineage>
        <taxon>Bacteria</taxon>
        <taxon>Bacillati</taxon>
        <taxon>Actinomycetota</taxon>
        <taxon>Actinomycetes</taxon>
        <taxon>Streptosporangiales</taxon>
        <taxon>Streptosporangiaceae</taxon>
        <taxon>Microbispora</taxon>
    </lineage>
</organism>
<feature type="transmembrane region" description="Helical" evidence="1">
    <location>
        <begin position="46"/>
        <end position="63"/>
    </location>
</feature>
<feature type="transmembrane region" description="Helical" evidence="1">
    <location>
        <begin position="226"/>
        <end position="245"/>
    </location>
</feature>
<dbReference type="Proteomes" id="UP000603904">
    <property type="component" value="Unassembled WGS sequence"/>
</dbReference>
<keyword evidence="1" id="KW-0812">Transmembrane</keyword>
<feature type="transmembrane region" description="Helical" evidence="1">
    <location>
        <begin position="147"/>
        <end position="166"/>
    </location>
</feature>
<protein>
    <submittedName>
        <fullName evidence="2">Uncharacterized protein</fullName>
    </submittedName>
</protein>
<keyword evidence="3" id="KW-1185">Reference proteome</keyword>
<reference evidence="2 3" key="1">
    <citation type="submission" date="2021-01" db="EMBL/GenBank/DDBJ databases">
        <title>Whole genome shotgun sequence of Microbispora corallina NBRC 16416.</title>
        <authorList>
            <person name="Komaki H."/>
            <person name="Tamura T."/>
        </authorList>
    </citation>
    <scope>NUCLEOTIDE SEQUENCE [LARGE SCALE GENOMIC DNA]</scope>
    <source>
        <strain evidence="2 3">NBRC 16416</strain>
    </source>
</reference>
<feature type="transmembrane region" description="Helical" evidence="1">
    <location>
        <begin position="70"/>
        <end position="87"/>
    </location>
</feature>
<feature type="transmembrane region" description="Helical" evidence="1">
    <location>
        <begin position="202"/>
        <end position="219"/>
    </location>
</feature>
<name>A0ABQ4G9I8_9ACTN</name>
<feature type="transmembrane region" description="Helical" evidence="1">
    <location>
        <begin position="117"/>
        <end position="135"/>
    </location>
</feature>
<feature type="transmembrane region" description="Helical" evidence="1">
    <location>
        <begin position="265"/>
        <end position="283"/>
    </location>
</feature>
<sequence>MAAVLAASGPVVTRSFRLGPADMYGMICWGREDQAFFLPRPITWELVSWADLLLPAVLAGLLLRPSRWTAALGTVALCGVLALRILVTVRAPGAGPLTGGLTPAGPFTDGLPPAGPLWTAALCSATATALLWTAARRPPRSLPWPELALWAAAVVAAAWTAVRISLIPGDESVSSFGWSASGDPVTLWNYPVLWSCKADADGLPVVLVALAATASAVLTDGTRRRIALAAAALLGVAAVEGFVPVALLADGERLREAAQVEAAMLIRWNLAVAAVLVAAATLWRRNPAPGGVGTA</sequence>
<evidence type="ECO:0000313" key="2">
    <source>
        <dbReference type="EMBL" id="GIH43739.1"/>
    </source>
</evidence>
<evidence type="ECO:0000313" key="3">
    <source>
        <dbReference type="Proteomes" id="UP000603904"/>
    </source>
</evidence>
<proteinExistence type="predicted"/>
<keyword evidence="1" id="KW-1133">Transmembrane helix</keyword>
<accession>A0ABQ4G9I8</accession>
<keyword evidence="1" id="KW-0472">Membrane</keyword>
<comment type="caution">
    <text evidence="2">The sequence shown here is derived from an EMBL/GenBank/DDBJ whole genome shotgun (WGS) entry which is preliminary data.</text>
</comment>
<evidence type="ECO:0000256" key="1">
    <source>
        <dbReference type="SAM" id="Phobius"/>
    </source>
</evidence>
<gene>
    <name evidence="2" type="ORF">Mco01_67390</name>
</gene>